<accession>A0A7C8ICJ9</accession>
<dbReference type="Pfam" id="PF00022">
    <property type="entry name" value="Actin"/>
    <property type="match status" value="1"/>
</dbReference>
<dbReference type="Proteomes" id="UP000481861">
    <property type="component" value="Unassembled WGS sequence"/>
</dbReference>
<keyword evidence="3" id="KW-1185">Reference proteome</keyword>
<feature type="region of interest" description="Disordered" evidence="1">
    <location>
        <begin position="245"/>
        <end position="290"/>
    </location>
</feature>
<organism evidence="2 3">
    <name type="scientific">Massariosphaeria phaeospora</name>
    <dbReference type="NCBI Taxonomy" id="100035"/>
    <lineage>
        <taxon>Eukaryota</taxon>
        <taxon>Fungi</taxon>
        <taxon>Dikarya</taxon>
        <taxon>Ascomycota</taxon>
        <taxon>Pezizomycotina</taxon>
        <taxon>Dothideomycetes</taxon>
        <taxon>Pleosporomycetidae</taxon>
        <taxon>Pleosporales</taxon>
        <taxon>Pleosporales incertae sedis</taxon>
        <taxon>Massariosphaeria</taxon>
    </lineage>
</organism>
<dbReference type="InterPro" id="IPR004000">
    <property type="entry name" value="Actin"/>
</dbReference>
<reference evidence="2 3" key="1">
    <citation type="submission" date="2020-01" db="EMBL/GenBank/DDBJ databases">
        <authorList>
            <consortium name="DOE Joint Genome Institute"/>
            <person name="Haridas S."/>
            <person name="Albert R."/>
            <person name="Binder M."/>
            <person name="Bloem J."/>
            <person name="Labutti K."/>
            <person name="Salamov A."/>
            <person name="Andreopoulos B."/>
            <person name="Baker S.E."/>
            <person name="Barry K."/>
            <person name="Bills G."/>
            <person name="Bluhm B.H."/>
            <person name="Cannon C."/>
            <person name="Castanera R."/>
            <person name="Culley D.E."/>
            <person name="Daum C."/>
            <person name="Ezra D."/>
            <person name="Gonzalez J.B."/>
            <person name="Henrissat B."/>
            <person name="Kuo A."/>
            <person name="Liang C."/>
            <person name="Lipzen A."/>
            <person name="Lutzoni F."/>
            <person name="Magnuson J."/>
            <person name="Mondo S."/>
            <person name="Nolan M."/>
            <person name="Ohm R."/>
            <person name="Pangilinan J."/>
            <person name="Park H.-J.H."/>
            <person name="Ramirez L."/>
            <person name="Alfaro M."/>
            <person name="Sun H."/>
            <person name="Tritt A."/>
            <person name="Yoshinaga Y."/>
            <person name="Zwiers L.-H.L."/>
            <person name="Turgeon B.G."/>
            <person name="Goodwin S.B."/>
            <person name="Spatafora J.W."/>
            <person name="Crous P.W."/>
            <person name="Grigoriev I.V."/>
        </authorList>
    </citation>
    <scope>NUCLEOTIDE SEQUENCE [LARGE SCALE GENOMIC DNA]</scope>
    <source>
        <strain evidence="2 3">CBS 611.86</strain>
    </source>
</reference>
<dbReference type="EMBL" id="JAADJZ010000009">
    <property type="protein sequence ID" value="KAF2872753.1"/>
    <property type="molecule type" value="Genomic_DNA"/>
</dbReference>
<feature type="region of interest" description="Disordered" evidence="1">
    <location>
        <begin position="69"/>
        <end position="104"/>
    </location>
</feature>
<name>A0A7C8ICJ9_9PLEO</name>
<dbReference type="AlphaFoldDB" id="A0A7C8ICJ9"/>
<evidence type="ECO:0000256" key="1">
    <source>
        <dbReference type="SAM" id="MobiDB-lite"/>
    </source>
</evidence>
<protein>
    <submittedName>
        <fullName evidence="2">Uncharacterized protein</fullName>
    </submittedName>
</protein>
<dbReference type="Gene3D" id="3.30.420.40">
    <property type="match status" value="1"/>
</dbReference>
<feature type="compositionally biased region" description="Polar residues" evidence="1">
    <location>
        <begin position="80"/>
        <end position="96"/>
    </location>
</feature>
<evidence type="ECO:0000313" key="3">
    <source>
        <dbReference type="Proteomes" id="UP000481861"/>
    </source>
</evidence>
<evidence type="ECO:0000313" key="2">
    <source>
        <dbReference type="EMBL" id="KAF2872753.1"/>
    </source>
</evidence>
<gene>
    <name evidence="2" type="ORF">BDV95DRAFT_594064</name>
</gene>
<proteinExistence type="predicted"/>
<comment type="caution">
    <text evidence="2">The sequence shown here is derived from an EMBL/GenBank/DDBJ whole genome shotgun (WGS) entry which is preliminary data.</text>
</comment>
<sequence>MNPLVNYIRSGEAFSEERLDPGFSTTRAGFAGEDVPNSVCPSFYGQIDSDAGPQYLRTPSWGRTRVRRTGGYGGGHCQKTAPSISPVSQQRRNSAFRNPPRPDLDHAIEEIDGTDLSANGPHLSLTRRFSEHVSGWLVGRYARHAQIAANHYDQGALEIDLPCYYAAPQVPVRTGRTLNSPEEILKGYRHHGVLHWLWSGLACDQCDENVVSSMRSINTLARLEGDGPLHTPSMAVCAIAAHPLSMGPASPPTGESEPPQPSGSRGDCPDCDKEFPGPSQPSGGHGDCPDCEKEFPNGGLSVKITLQGLPRRKAAEGRMAARRTIHSINMIRAAWPGLGRFFQKESGVLVLSSNLCLDAGQVEAPHGSQMIIETEGAPATPPVEAQEAEAIPLAPTSIGIEVQASGPA</sequence>